<reference evidence="1 2" key="1">
    <citation type="submission" date="2020-07" db="EMBL/GenBank/DDBJ databases">
        <title>Taxonomic proposal: Crassvirales, a new order of highly abundant and diverse bacterial viruses.</title>
        <authorList>
            <person name="Shkoporov A.N."/>
            <person name="Stockdale S.R."/>
            <person name="Guerin E."/>
            <person name="Ross R.P."/>
            <person name="Hill C."/>
        </authorList>
    </citation>
    <scope>NUCLEOTIDE SEQUENCE [LARGE SCALE GENOMIC DNA]</scope>
</reference>
<dbReference type="InterPro" id="IPR056401">
    <property type="entry name" value="Crass_capsid"/>
</dbReference>
<accession>A0A7M1RVI3</accession>
<dbReference type="GeneID" id="65128908"/>
<protein>
    <submittedName>
        <fullName evidence="1">Major capsid protein</fullName>
    </submittedName>
</protein>
<dbReference type="EMBL" id="MT774379">
    <property type="protein sequence ID" value="QOR58437.1"/>
    <property type="molecule type" value="Genomic_DNA"/>
</dbReference>
<dbReference type="KEGG" id="vg:65128908"/>
<dbReference type="Proteomes" id="UP000594051">
    <property type="component" value="Segment"/>
</dbReference>
<keyword evidence="2" id="KW-1185">Reference proteome</keyword>
<name>A0A7M1RVI3_9CAUD</name>
<evidence type="ECO:0000313" key="2">
    <source>
        <dbReference type="Proteomes" id="UP000594051"/>
    </source>
</evidence>
<dbReference type="Pfam" id="PF23898">
    <property type="entry name" value="Crass_capsid"/>
    <property type="match status" value="1"/>
</dbReference>
<proteinExistence type="predicted"/>
<dbReference type="RefSeq" id="YP_010110595.1">
    <property type="nucleotide sequence ID" value="NC_055872.1"/>
</dbReference>
<evidence type="ECO:0000313" key="1">
    <source>
        <dbReference type="EMBL" id="QOR58437.1"/>
    </source>
</evidence>
<sequence length="323" mass="36668">MLPGKQVSRLASAYEEYSEEADILNYNTQFKMRNHLTTVRLSYDITGSAYSTVLAIALKDPKTGKSSYLWADFQEWKALREWKKREERLLVYSKYNAKPDGTTDLMGTNGRPVYIGAGLLQQIAPANKRYYTELTPELLEDFLFDMSYNMLGTNERKFVALTGEMGMREFDRILKERASGFNLIDTKFITGSGQELTLGGQFTTYKMTNGIEMTLKHFPLYDNITYNRKLHPITGKPLESYRFTFLDFGTRDGEANIVKVARKNREFVMWNTSGSVAPGQGYGKAVNVVRSNAKDGYAVHFLGEVGIMLRDPRACGELICDAE</sequence>
<organism evidence="1 2">
    <name type="scientific">uncultured phage cr118_1</name>
    <dbReference type="NCBI Taxonomy" id="2772063"/>
    <lineage>
        <taxon>Viruses</taxon>
        <taxon>Duplodnaviria</taxon>
        <taxon>Heunggongvirae</taxon>
        <taxon>Uroviricota</taxon>
        <taxon>Caudoviricetes</taxon>
        <taxon>Crassvirales</taxon>
        <taxon>Suoliviridae</taxon>
        <taxon>Uncouvirinae</taxon>
        <taxon>Besingivirus</taxon>
        <taxon>Besingivirus coli</taxon>
    </lineage>
</organism>